<reference evidence="3" key="2">
    <citation type="submission" date="2023-04" db="EMBL/GenBank/DDBJ databases">
        <authorList>
            <person name="Bruccoleri R.E."/>
            <person name="Oakeley E.J."/>
            <person name="Faust A.-M."/>
            <person name="Dessus-Babus S."/>
            <person name="Altorfer M."/>
            <person name="Burckhardt D."/>
            <person name="Oertli M."/>
            <person name="Naumann U."/>
            <person name="Petersen F."/>
            <person name="Wong J."/>
        </authorList>
    </citation>
    <scope>NUCLEOTIDE SEQUENCE</scope>
    <source>
        <strain evidence="3">GSM-AAB239-AS_SAM_17_03QT</strain>
        <tissue evidence="3">Leaf</tissue>
    </source>
</reference>
<reference evidence="3" key="1">
    <citation type="journal article" date="2023" name="GigaByte">
        <title>Genome assembly of the bearded iris, Iris pallida Lam.</title>
        <authorList>
            <person name="Bruccoleri R.E."/>
            <person name="Oakeley E.J."/>
            <person name="Faust A.M.E."/>
            <person name="Altorfer M."/>
            <person name="Dessus-Babus S."/>
            <person name="Burckhardt D."/>
            <person name="Oertli M."/>
            <person name="Naumann U."/>
            <person name="Petersen F."/>
            <person name="Wong J."/>
        </authorList>
    </citation>
    <scope>NUCLEOTIDE SEQUENCE</scope>
    <source>
        <strain evidence="3">GSM-AAB239-AS_SAM_17_03QT</strain>
    </source>
</reference>
<protein>
    <submittedName>
        <fullName evidence="3">Callose synthase 3-like</fullName>
    </submittedName>
</protein>
<name>A0AAX6GRJ9_IRIPA</name>
<accession>A0AAX6GRJ9</accession>
<evidence type="ECO:0000313" key="4">
    <source>
        <dbReference type="Proteomes" id="UP001140949"/>
    </source>
</evidence>
<sequence length="109" mass="12214">MVPAIVCLIYPLSLSLPSLSSLSSSPSKIPRPWIPRHQEPPLSSSLLHYFYHVLLRSIPNRSIDADSSSRYEIHRSFRRRKPYTLTSPARGSTSPRCDMVTAPKGVLSP</sequence>
<feature type="region of interest" description="Disordered" evidence="1">
    <location>
        <begin position="82"/>
        <end position="109"/>
    </location>
</feature>
<comment type="caution">
    <text evidence="3">The sequence shown here is derived from an EMBL/GenBank/DDBJ whole genome shotgun (WGS) entry which is preliminary data.</text>
</comment>
<dbReference type="AlphaFoldDB" id="A0AAX6GRJ9"/>
<keyword evidence="2" id="KW-0732">Signal</keyword>
<evidence type="ECO:0000256" key="1">
    <source>
        <dbReference type="SAM" id="MobiDB-lite"/>
    </source>
</evidence>
<feature type="signal peptide" evidence="2">
    <location>
        <begin position="1"/>
        <end position="15"/>
    </location>
</feature>
<gene>
    <name evidence="3" type="ORF">M6B38_349825</name>
</gene>
<feature type="compositionally biased region" description="Polar residues" evidence="1">
    <location>
        <begin position="84"/>
        <end position="95"/>
    </location>
</feature>
<dbReference type="EMBL" id="JANAVB010016800">
    <property type="protein sequence ID" value="KAJ6831399.1"/>
    <property type="molecule type" value="Genomic_DNA"/>
</dbReference>
<dbReference type="Proteomes" id="UP001140949">
    <property type="component" value="Unassembled WGS sequence"/>
</dbReference>
<feature type="chain" id="PRO_5043533911" evidence="2">
    <location>
        <begin position="16"/>
        <end position="109"/>
    </location>
</feature>
<evidence type="ECO:0000256" key="2">
    <source>
        <dbReference type="SAM" id="SignalP"/>
    </source>
</evidence>
<organism evidence="3 4">
    <name type="scientific">Iris pallida</name>
    <name type="common">Sweet iris</name>
    <dbReference type="NCBI Taxonomy" id="29817"/>
    <lineage>
        <taxon>Eukaryota</taxon>
        <taxon>Viridiplantae</taxon>
        <taxon>Streptophyta</taxon>
        <taxon>Embryophyta</taxon>
        <taxon>Tracheophyta</taxon>
        <taxon>Spermatophyta</taxon>
        <taxon>Magnoliopsida</taxon>
        <taxon>Liliopsida</taxon>
        <taxon>Asparagales</taxon>
        <taxon>Iridaceae</taxon>
        <taxon>Iridoideae</taxon>
        <taxon>Irideae</taxon>
        <taxon>Iris</taxon>
    </lineage>
</organism>
<proteinExistence type="predicted"/>
<evidence type="ECO:0000313" key="3">
    <source>
        <dbReference type="EMBL" id="KAJ6831399.1"/>
    </source>
</evidence>
<keyword evidence="4" id="KW-1185">Reference proteome</keyword>